<evidence type="ECO:0000313" key="1">
    <source>
        <dbReference type="EMBL" id="KAI5654420.1"/>
    </source>
</evidence>
<keyword evidence="2" id="KW-1185">Reference proteome</keyword>
<reference evidence="2" key="1">
    <citation type="journal article" date="2023" name="Nat. Plants">
        <title>Single-cell RNA sequencing provides a high-resolution roadmap for understanding the multicellular compartmentation of specialized metabolism.</title>
        <authorList>
            <person name="Sun S."/>
            <person name="Shen X."/>
            <person name="Li Y."/>
            <person name="Li Y."/>
            <person name="Wang S."/>
            <person name="Li R."/>
            <person name="Zhang H."/>
            <person name="Shen G."/>
            <person name="Guo B."/>
            <person name="Wei J."/>
            <person name="Xu J."/>
            <person name="St-Pierre B."/>
            <person name="Chen S."/>
            <person name="Sun C."/>
        </authorList>
    </citation>
    <scope>NUCLEOTIDE SEQUENCE [LARGE SCALE GENOMIC DNA]</scope>
</reference>
<evidence type="ECO:0000313" key="2">
    <source>
        <dbReference type="Proteomes" id="UP001060085"/>
    </source>
</evidence>
<proteinExistence type="predicted"/>
<sequence length="103" mass="11834">MLVQSHVADDEVFDQKRIIEESCKSKCAQSFSDYLKWQKTGNFVVIAIPFFSENANLQDHDSKACARRIDSDNSGEKHCTGQYFDYWSCVDKCVAPKLFTQLK</sequence>
<organism evidence="1 2">
    <name type="scientific">Catharanthus roseus</name>
    <name type="common">Madagascar periwinkle</name>
    <name type="synonym">Vinca rosea</name>
    <dbReference type="NCBI Taxonomy" id="4058"/>
    <lineage>
        <taxon>Eukaryota</taxon>
        <taxon>Viridiplantae</taxon>
        <taxon>Streptophyta</taxon>
        <taxon>Embryophyta</taxon>
        <taxon>Tracheophyta</taxon>
        <taxon>Spermatophyta</taxon>
        <taxon>Magnoliopsida</taxon>
        <taxon>eudicotyledons</taxon>
        <taxon>Gunneridae</taxon>
        <taxon>Pentapetalae</taxon>
        <taxon>asterids</taxon>
        <taxon>lamiids</taxon>
        <taxon>Gentianales</taxon>
        <taxon>Apocynaceae</taxon>
        <taxon>Rauvolfioideae</taxon>
        <taxon>Vinceae</taxon>
        <taxon>Catharanthinae</taxon>
        <taxon>Catharanthus</taxon>
    </lineage>
</organism>
<name>A0ACC0A1K9_CATRO</name>
<comment type="caution">
    <text evidence="1">The sequence shown here is derived from an EMBL/GenBank/DDBJ whole genome shotgun (WGS) entry which is preliminary data.</text>
</comment>
<accession>A0ACC0A1K9</accession>
<gene>
    <name evidence="1" type="ORF">M9H77_31607</name>
</gene>
<protein>
    <submittedName>
        <fullName evidence="1">Uncharacterized protein</fullName>
    </submittedName>
</protein>
<dbReference type="EMBL" id="CM044707">
    <property type="protein sequence ID" value="KAI5654420.1"/>
    <property type="molecule type" value="Genomic_DNA"/>
</dbReference>
<dbReference type="Proteomes" id="UP001060085">
    <property type="component" value="Linkage Group LG07"/>
</dbReference>